<dbReference type="GO" id="GO:0000209">
    <property type="term" value="P:protein polyubiquitination"/>
    <property type="evidence" value="ECO:0007669"/>
    <property type="project" value="TreeGrafter"/>
</dbReference>
<reference evidence="6 7" key="1">
    <citation type="submission" date="2020-08" db="EMBL/GenBank/DDBJ databases">
        <authorList>
            <person name="Newling K."/>
            <person name="Davey J."/>
            <person name="Forrester S."/>
        </authorList>
    </citation>
    <scope>NUCLEOTIDE SEQUENCE [LARGE SCALE GENOMIC DNA]</scope>
    <source>
        <strain evidence="7">Crithidia deanei Carvalho (ATCC PRA-265)</strain>
    </source>
</reference>
<feature type="region of interest" description="Disordered" evidence="4">
    <location>
        <begin position="1"/>
        <end position="21"/>
    </location>
</feature>
<dbReference type="Proteomes" id="UP000515908">
    <property type="component" value="Chromosome 01"/>
</dbReference>
<sequence>MNPLSPAVVTSASLKKRISKSDPNVPAGLRSVLALYDELKQSGADFRVLTQRSPEMLNKVSGDMEEYLRPLLRRKMTTRLVEGPSSETGESVTKDITAATAKKLSYLQTELVRFVGEALGLSDMNQVFPPLVTEFSGRYTHRYNKNKSSGIIEELMWRPLVVSFTPFRDTQNAENQNTVYIVSEARREIMVMGKTCHYLPLKGLEESFFVTAFLTLGQLAFHLSGRASSFEFEDIPSTCSMQEVKQWNAWMEGRKCAFAADQILFFVDGVLVSNRLSTVLNVLFALAPSGDSLRECLNSFKETNDAIGDIFAREGADSTLVFMNALRSLNFFKQRHTIEFIVLEKFSYSALECQFPCGCVQKKCVPTVQEVLEEYNVQPYCGPTHLYTDIREDIDQRYPAFRLLQSLTLATQECGKDSGLYSPTVASSASFGSTDGERRFSSALIHDMYSQMTAFMFPPILSYVLSELQEKKTLDSHAVSFAVWNYPLIFPFEMRVTLLEMLISSKRRVSARIMKMVRSFSRKEIRQHFFGLHWLDGDRNKENPRIQLVVNRKKIGDSLGFLQLFSTCPFPIDVSFKEEKGIGPGPALEYYELVAKYLSSPSLGLFKTMEVTLPDGSVEVQTCPLLFPECKDPLFHSLEYEYLGCLLARLLILRRTTIVRFHPLFLAAIRGDNINDPSKLSENMLLLDPVIEKSLRQIEALSAADLAAMDLRFTIDVSGKEYGLKKDGANTVVTKENVKSYADSVRKFHTSFSIRVAAHKVRLGLATLINLEYLSLFSIAELDVIFSGSQGKVWDTPAAFAKDVVTSHGYTRQSSVVVDFLDLIPSWDATLQRQFLKFLTGSSTLPISGRLSMPITIVRRDDAVTSAIRPSVPPPMEPRVSRPTSAANSPARARARSHGHRRDTSGLDDGGEPQSARRSRSEARPPPEPEPLAAAAQKEVDRMLPTVSTCFNYFKLPCYSSKKILEKQLKTAILEGQGAFMLT</sequence>
<evidence type="ECO:0000313" key="7">
    <source>
        <dbReference type="Proteomes" id="UP000515908"/>
    </source>
</evidence>
<feature type="domain" description="HECT" evidence="5">
    <location>
        <begin position="585"/>
        <end position="983"/>
    </location>
</feature>
<dbReference type="GO" id="GO:0061630">
    <property type="term" value="F:ubiquitin protein ligase activity"/>
    <property type="evidence" value="ECO:0007669"/>
    <property type="project" value="InterPro"/>
</dbReference>
<keyword evidence="7" id="KW-1185">Reference proteome</keyword>
<dbReference type="InterPro" id="IPR045322">
    <property type="entry name" value="HECTD1/TRIP12-like"/>
</dbReference>
<dbReference type="AlphaFoldDB" id="A0A7G2C2S6"/>
<dbReference type="PANTHER" id="PTHR45670:SF14">
    <property type="entry name" value="E3 UBIQUITIN-PROTEIN LIGASE TRIP12"/>
    <property type="match status" value="1"/>
</dbReference>
<proteinExistence type="predicted"/>
<dbReference type="Gene3D" id="3.90.1750.10">
    <property type="entry name" value="Hect, E3 ligase catalytic domains"/>
    <property type="match status" value="1"/>
</dbReference>
<dbReference type="PROSITE" id="PS50237">
    <property type="entry name" value="HECT"/>
    <property type="match status" value="1"/>
</dbReference>
<dbReference type="OrthoDB" id="271273at2759"/>
<evidence type="ECO:0000256" key="2">
    <source>
        <dbReference type="ARBA" id="ARBA00022786"/>
    </source>
</evidence>
<evidence type="ECO:0000256" key="4">
    <source>
        <dbReference type="SAM" id="MobiDB-lite"/>
    </source>
</evidence>
<dbReference type="EMBL" id="LR877145">
    <property type="protein sequence ID" value="CAD2212997.1"/>
    <property type="molecule type" value="Genomic_DNA"/>
</dbReference>
<gene>
    <name evidence="6" type="ORF">ADEAN_000043300</name>
</gene>
<dbReference type="SMART" id="SM00119">
    <property type="entry name" value="HECTc"/>
    <property type="match status" value="1"/>
</dbReference>
<dbReference type="Gene3D" id="3.30.2160.10">
    <property type="entry name" value="Hect, E3 ligase catalytic domain"/>
    <property type="match status" value="1"/>
</dbReference>
<keyword evidence="2 3" id="KW-0833">Ubl conjugation pathway</keyword>
<evidence type="ECO:0000259" key="5">
    <source>
        <dbReference type="PROSITE" id="PS50237"/>
    </source>
</evidence>
<feature type="active site" description="Glycyl thioester intermediate" evidence="3">
    <location>
        <position position="950"/>
    </location>
</feature>
<accession>A0A7G2C2S6</accession>
<dbReference type="Pfam" id="PF00632">
    <property type="entry name" value="HECT"/>
    <property type="match status" value="1"/>
</dbReference>
<evidence type="ECO:0000256" key="3">
    <source>
        <dbReference type="PROSITE-ProRule" id="PRU00104"/>
    </source>
</evidence>
<dbReference type="GO" id="GO:0043161">
    <property type="term" value="P:proteasome-mediated ubiquitin-dependent protein catabolic process"/>
    <property type="evidence" value="ECO:0007669"/>
    <property type="project" value="TreeGrafter"/>
</dbReference>
<name>A0A7G2C2S6_9TRYP</name>
<protein>
    <submittedName>
        <fullName evidence="6">HECT-domain (Ubiquitin-transferase), putative</fullName>
    </submittedName>
</protein>
<feature type="region of interest" description="Disordered" evidence="4">
    <location>
        <begin position="866"/>
        <end position="931"/>
    </location>
</feature>
<dbReference type="Gene3D" id="3.30.2410.10">
    <property type="entry name" value="Hect, E3 ligase catalytic domain"/>
    <property type="match status" value="1"/>
</dbReference>
<dbReference type="SUPFAM" id="SSF56204">
    <property type="entry name" value="Hect, E3 ligase catalytic domain"/>
    <property type="match status" value="1"/>
</dbReference>
<organism evidence="6 7">
    <name type="scientific">Angomonas deanei</name>
    <dbReference type="NCBI Taxonomy" id="59799"/>
    <lineage>
        <taxon>Eukaryota</taxon>
        <taxon>Discoba</taxon>
        <taxon>Euglenozoa</taxon>
        <taxon>Kinetoplastea</taxon>
        <taxon>Metakinetoplastina</taxon>
        <taxon>Trypanosomatida</taxon>
        <taxon>Trypanosomatidae</taxon>
        <taxon>Strigomonadinae</taxon>
        <taxon>Angomonas</taxon>
    </lineage>
</organism>
<evidence type="ECO:0000256" key="1">
    <source>
        <dbReference type="ARBA" id="ARBA00022679"/>
    </source>
</evidence>
<keyword evidence="1 6" id="KW-0808">Transferase</keyword>
<feature type="compositionally biased region" description="Low complexity" evidence="4">
    <location>
        <begin position="881"/>
        <end position="892"/>
    </location>
</feature>
<dbReference type="VEuPathDB" id="TriTrypDB:ADEAN_000043300"/>
<dbReference type="InterPro" id="IPR035983">
    <property type="entry name" value="Hect_E3_ubiquitin_ligase"/>
</dbReference>
<evidence type="ECO:0000313" key="6">
    <source>
        <dbReference type="EMBL" id="CAD2212997.1"/>
    </source>
</evidence>
<dbReference type="PANTHER" id="PTHR45670">
    <property type="entry name" value="E3 UBIQUITIN-PROTEIN LIGASE TRIP12"/>
    <property type="match status" value="1"/>
</dbReference>
<dbReference type="InterPro" id="IPR000569">
    <property type="entry name" value="HECT_dom"/>
</dbReference>